<reference evidence="2 3" key="1">
    <citation type="submission" date="2015-11" db="EMBL/GenBank/DDBJ databases">
        <title>Genomic analysis of 38 Legionella species identifies large and diverse effector repertoires.</title>
        <authorList>
            <person name="Burstein D."/>
            <person name="Amaro F."/>
            <person name="Zusman T."/>
            <person name="Lifshitz Z."/>
            <person name="Cohen O."/>
            <person name="Gilbert J.A."/>
            <person name="Pupko T."/>
            <person name="Shuman H.A."/>
            <person name="Segal G."/>
        </authorList>
    </citation>
    <scope>NUCLEOTIDE SEQUENCE [LARGE SCALE GENOMIC DNA]</scope>
    <source>
        <strain evidence="2 3">PX-1-G2-E2</strain>
    </source>
</reference>
<protein>
    <submittedName>
        <fullName evidence="2">Uncharacterized protein</fullName>
    </submittedName>
</protein>
<evidence type="ECO:0000313" key="3">
    <source>
        <dbReference type="Proteomes" id="UP000054908"/>
    </source>
</evidence>
<evidence type="ECO:0000256" key="1">
    <source>
        <dbReference type="SAM" id="MobiDB-lite"/>
    </source>
</evidence>
<comment type="caution">
    <text evidence="2">The sequence shown here is derived from an EMBL/GenBank/DDBJ whole genome shotgun (WGS) entry which is preliminary data.</text>
</comment>
<sequence>MADLTEAQKREIESKKDTQVKDALKEEVVAKTREMKQKNKAIKEEASLQEANKDKYDFDDQPFFTQVDANGKKIVGKIERKADHLIGKGVGAASDWAVEMYNLLSASLELNKALYYDPLKLPFEDTVKGVGKALWQRTVVAGAEAISDKISRRFVKDEELAKINFGAGVDENGILSSSVTKNNKTWPEMGGLFNQGICDWAKVQGYQALQQNGQLVLQDKNGVKMTPQKFKELNDNVDTSLEKFLSSRMGMKINYSGPTQQAADEEENNPPAPRMN</sequence>
<name>A0A0W0VU48_9GAMM</name>
<dbReference type="AlphaFoldDB" id="A0A0W0VU48"/>
<dbReference type="RefSeq" id="WP_058453837.1">
    <property type="nucleotide sequence ID" value="NZ_CAAAIB010000011.1"/>
</dbReference>
<dbReference type="EMBL" id="LNYL01000054">
    <property type="protein sequence ID" value="KTD23493.1"/>
    <property type="molecule type" value="Genomic_DNA"/>
</dbReference>
<accession>A0A0W0VU48</accession>
<dbReference type="OrthoDB" id="5653886at2"/>
<dbReference type="STRING" id="466.Lmac_3169"/>
<dbReference type="Proteomes" id="UP000054908">
    <property type="component" value="Unassembled WGS sequence"/>
</dbReference>
<organism evidence="2 3">
    <name type="scientific">Legionella maceachernii</name>
    <dbReference type="NCBI Taxonomy" id="466"/>
    <lineage>
        <taxon>Bacteria</taxon>
        <taxon>Pseudomonadati</taxon>
        <taxon>Pseudomonadota</taxon>
        <taxon>Gammaproteobacteria</taxon>
        <taxon>Legionellales</taxon>
        <taxon>Legionellaceae</taxon>
        <taxon>Legionella</taxon>
    </lineage>
</organism>
<gene>
    <name evidence="2" type="ORF">Lmac_3169</name>
</gene>
<dbReference type="PATRIC" id="fig|466.6.peg.3392"/>
<proteinExistence type="predicted"/>
<keyword evidence="3" id="KW-1185">Reference proteome</keyword>
<evidence type="ECO:0000313" key="2">
    <source>
        <dbReference type="EMBL" id="KTD23493.1"/>
    </source>
</evidence>
<feature type="region of interest" description="Disordered" evidence="1">
    <location>
        <begin position="254"/>
        <end position="276"/>
    </location>
</feature>